<evidence type="ECO:0000256" key="7">
    <source>
        <dbReference type="ARBA" id="ARBA00022840"/>
    </source>
</evidence>
<dbReference type="Pfam" id="PF07714">
    <property type="entry name" value="PK_Tyr_Ser-Thr"/>
    <property type="match status" value="1"/>
</dbReference>
<comment type="caution">
    <text evidence="15">The sequence shown here is derived from an EMBL/GenBank/DDBJ whole genome shotgun (WGS) entry which is preliminary data.</text>
</comment>
<evidence type="ECO:0000256" key="11">
    <source>
        <dbReference type="PROSITE-ProRule" id="PRU10141"/>
    </source>
</evidence>
<dbReference type="AlphaFoldDB" id="A0ABD3CPT8"/>
<evidence type="ECO:0000256" key="1">
    <source>
        <dbReference type="ARBA" id="ARBA00004479"/>
    </source>
</evidence>
<evidence type="ECO:0000256" key="8">
    <source>
        <dbReference type="ARBA" id="ARBA00022989"/>
    </source>
</evidence>
<keyword evidence="16" id="KW-1185">Reference proteome</keyword>
<organism evidence="15 16">
    <name type="scientific">Castilleja foliolosa</name>
    <dbReference type="NCBI Taxonomy" id="1961234"/>
    <lineage>
        <taxon>Eukaryota</taxon>
        <taxon>Viridiplantae</taxon>
        <taxon>Streptophyta</taxon>
        <taxon>Embryophyta</taxon>
        <taxon>Tracheophyta</taxon>
        <taxon>Spermatophyta</taxon>
        <taxon>Magnoliopsida</taxon>
        <taxon>eudicotyledons</taxon>
        <taxon>Gunneridae</taxon>
        <taxon>Pentapetalae</taxon>
        <taxon>asterids</taxon>
        <taxon>lamiids</taxon>
        <taxon>Lamiales</taxon>
        <taxon>Orobanchaceae</taxon>
        <taxon>Pedicularideae</taxon>
        <taxon>Castillejinae</taxon>
        <taxon>Castilleja</taxon>
    </lineage>
</organism>
<evidence type="ECO:0000256" key="10">
    <source>
        <dbReference type="ARBA" id="ARBA00023180"/>
    </source>
</evidence>
<dbReference type="PANTHER" id="PTHR27009">
    <property type="entry name" value="RUST RESISTANCE KINASE LR10-RELATED"/>
    <property type="match status" value="1"/>
</dbReference>
<dbReference type="Proteomes" id="UP001632038">
    <property type="component" value="Unassembled WGS sequence"/>
</dbReference>
<dbReference type="Gene3D" id="3.30.200.20">
    <property type="entry name" value="Phosphorylase Kinase, domain 1"/>
    <property type="match status" value="1"/>
</dbReference>
<dbReference type="FunFam" id="3.30.200.20:FF:000178">
    <property type="entry name" value="serine/threonine-protein kinase PBS1-like"/>
    <property type="match status" value="1"/>
</dbReference>
<keyword evidence="6 11" id="KW-0547">Nucleotide-binding</keyword>
<dbReference type="PROSITE" id="PS50011">
    <property type="entry name" value="PROTEIN_KINASE_DOM"/>
    <property type="match status" value="1"/>
</dbReference>
<keyword evidence="7 11" id="KW-0067">ATP-binding</keyword>
<keyword evidence="10" id="KW-0325">Glycoprotein</keyword>
<evidence type="ECO:0000313" key="16">
    <source>
        <dbReference type="Proteomes" id="UP001632038"/>
    </source>
</evidence>
<keyword evidence="9 12" id="KW-0472">Membrane</keyword>
<feature type="chain" id="PRO_5044794509" description="Protein kinase domain-containing protein" evidence="13">
    <location>
        <begin position="25"/>
        <end position="255"/>
    </location>
</feature>
<dbReference type="GO" id="GO:0016020">
    <property type="term" value="C:membrane"/>
    <property type="evidence" value="ECO:0007669"/>
    <property type="project" value="UniProtKB-SubCell"/>
</dbReference>
<dbReference type="PROSITE" id="PS00107">
    <property type="entry name" value="PROTEIN_KINASE_ATP"/>
    <property type="match status" value="1"/>
</dbReference>
<evidence type="ECO:0000256" key="12">
    <source>
        <dbReference type="SAM" id="Phobius"/>
    </source>
</evidence>
<evidence type="ECO:0000256" key="3">
    <source>
        <dbReference type="ARBA" id="ARBA00022679"/>
    </source>
</evidence>
<keyword evidence="2" id="KW-0723">Serine/threonine-protein kinase</keyword>
<dbReference type="InterPro" id="IPR017441">
    <property type="entry name" value="Protein_kinase_ATP_BS"/>
</dbReference>
<keyword evidence="4 12" id="KW-0812">Transmembrane</keyword>
<feature type="transmembrane region" description="Helical" evidence="12">
    <location>
        <begin position="99"/>
        <end position="120"/>
    </location>
</feature>
<evidence type="ECO:0000259" key="14">
    <source>
        <dbReference type="PROSITE" id="PS50011"/>
    </source>
</evidence>
<feature type="binding site" evidence="11">
    <location>
        <position position="196"/>
    </location>
    <ligand>
        <name>ATP</name>
        <dbReference type="ChEBI" id="CHEBI:30616"/>
    </ligand>
</feature>
<dbReference type="EMBL" id="JAVIJP010000032">
    <property type="protein sequence ID" value="KAL3631351.1"/>
    <property type="molecule type" value="Genomic_DNA"/>
</dbReference>
<dbReference type="InterPro" id="IPR001245">
    <property type="entry name" value="Ser-Thr/Tyr_kinase_cat_dom"/>
</dbReference>
<reference evidence="16" key="1">
    <citation type="journal article" date="2024" name="IScience">
        <title>Strigolactones Initiate the Formation of Haustorium-like Structures in Castilleja.</title>
        <authorList>
            <person name="Buerger M."/>
            <person name="Peterson D."/>
            <person name="Chory J."/>
        </authorList>
    </citation>
    <scope>NUCLEOTIDE SEQUENCE [LARGE SCALE GENOMIC DNA]</scope>
</reference>
<evidence type="ECO:0000256" key="9">
    <source>
        <dbReference type="ARBA" id="ARBA00023136"/>
    </source>
</evidence>
<keyword evidence="5 13" id="KW-0732">Signal</keyword>
<evidence type="ECO:0000256" key="5">
    <source>
        <dbReference type="ARBA" id="ARBA00022729"/>
    </source>
</evidence>
<evidence type="ECO:0000256" key="13">
    <source>
        <dbReference type="SAM" id="SignalP"/>
    </source>
</evidence>
<comment type="subcellular location">
    <subcellularLocation>
        <location evidence="1">Membrane</location>
        <topology evidence="1">Single-pass type I membrane protein</topology>
    </subcellularLocation>
</comment>
<keyword evidence="8 12" id="KW-1133">Transmembrane helix</keyword>
<dbReference type="InterPro" id="IPR011009">
    <property type="entry name" value="Kinase-like_dom_sf"/>
</dbReference>
<feature type="signal peptide" evidence="13">
    <location>
        <begin position="1"/>
        <end position="24"/>
    </location>
</feature>
<evidence type="ECO:0000256" key="4">
    <source>
        <dbReference type="ARBA" id="ARBA00022692"/>
    </source>
</evidence>
<keyword evidence="3" id="KW-0808">Transferase</keyword>
<dbReference type="SUPFAM" id="SSF56112">
    <property type="entry name" value="Protein kinase-like (PK-like)"/>
    <property type="match status" value="1"/>
</dbReference>
<evidence type="ECO:0000256" key="2">
    <source>
        <dbReference type="ARBA" id="ARBA00022527"/>
    </source>
</evidence>
<sequence>MSNLLKYLIFSSIFPSLIINPADSTNCPSSFECVDLGTLEFPFSDQPGCGLFMLANCSTDPEIQFEAGGHWYGVTVSFIPNGPNRLLIVDHLLHEVQLATLRGVPMAALTFTVIIIFLSIRKNYTLLKWLRIRKSKTGKELDVELFLKEHGNLLPKRYKYSDLKKMTKSFSENLGKGGYGSVYKGKLADDRLVAVKVLNETKGNGQEFINEVASISRTSHINVVTLLGFCFEDSKRALVYDFMPNGSLEKYIQTD</sequence>
<feature type="domain" description="Protein kinase" evidence="14">
    <location>
        <begin position="168"/>
        <end position="255"/>
    </location>
</feature>
<gene>
    <name evidence="15" type="ORF">CASFOL_024335</name>
</gene>
<dbReference type="GO" id="GO:0005524">
    <property type="term" value="F:ATP binding"/>
    <property type="evidence" value="ECO:0007669"/>
    <property type="project" value="UniProtKB-UniRule"/>
</dbReference>
<evidence type="ECO:0000313" key="15">
    <source>
        <dbReference type="EMBL" id="KAL3631351.1"/>
    </source>
</evidence>
<evidence type="ECO:0000256" key="6">
    <source>
        <dbReference type="ARBA" id="ARBA00022741"/>
    </source>
</evidence>
<protein>
    <recommendedName>
        <fullName evidence="14">Protein kinase domain-containing protein</fullName>
    </recommendedName>
</protein>
<proteinExistence type="predicted"/>
<name>A0ABD3CPT8_9LAMI</name>
<dbReference type="GO" id="GO:0004674">
    <property type="term" value="F:protein serine/threonine kinase activity"/>
    <property type="evidence" value="ECO:0007669"/>
    <property type="project" value="UniProtKB-KW"/>
</dbReference>
<keyword evidence="2" id="KW-0418">Kinase</keyword>
<dbReference type="InterPro" id="IPR000719">
    <property type="entry name" value="Prot_kinase_dom"/>
</dbReference>
<dbReference type="InterPro" id="IPR045874">
    <property type="entry name" value="LRK10/LRL21-25-like"/>
</dbReference>
<accession>A0ABD3CPT8</accession>